<evidence type="ECO:0000313" key="2">
    <source>
        <dbReference type="EMBL" id="HIQ82325.1"/>
    </source>
</evidence>
<keyword evidence="1" id="KW-1133">Transmembrane helix</keyword>
<gene>
    <name evidence="2" type="primary">pgsC</name>
    <name evidence="2" type="ORF">IAA52_04410</name>
</gene>
<comment type="caution">
    <text evidence="2">The sequence shown here is derived from an EMBL/GenBank/DDBJ whole genome shotgun (WGS) entry which is preliminary data.</text>
</comment>
<dbReference type="GO" id="GO:0016020">
    <property type="term" value="C:membrane"/>
    <property type="evidence" value="ECO:0007669"/>
    <property type="project" value="InterPro"/>
</dbReference>
<evidence type="ECO:0000313" key="3">
    <source>
        <dbReference type="Proteomes" id="UP000824260"/>
    </source>
</evidence>
<dbReference type="AlphaFoldDB" id="A0A9D1CXA1"/>
<feature type="transmembrane region" description="Helical" evidence="1">
    <location>
        <begin position="12"/>
        <end position="35"/>
    </location>
</feature>
<dbReference type="PRINTS" id="PR01759">
    <property type="entry name" value="CAPSULEPROTC"/>
</dbReference>
<dbReference type="Pfam" id="PF14102">
    <property type="entry name" value="Caps_synth_CapC"/>
    <property type="match status" value="1"/>
</dbReference>
<proteinExistence type="predicted"/>
<dbReference type="InterPro" id="IPR008338">
    <property type="entry name" value="Capsule_biosynth_CapC"/>
</dbReference>
<name>A0A9D1CXA1_9FIRM</name>
<protein>
    <submittedName>
        <fullName evidence="2">Poly-gamma-glutamate biosynthesis protein PgsC</fullName>
    </submittedName>
</protein>
<keyword evidence="1" id="KW-0812">Transmembrane</keyword>
<feature type="transmembrane region" description="Helical" evidence="1">
    <location>
        <begin position="72"/>
        <end position="93"/>
    </location>
</feature>
<dbReference type="EMBL" id="DVFZ01000046">
    <property type="protein sequence ID" value="HIQ82325.1"/>
    <property type="molecule type" value="Genomic_DNA"/>
</dbReference>
<keyword evidence="1" id="KW-0472">Membrane</keyword>
<sequence length="144" mass="15938">MLQQAIGLSIILGFLSTELLGLFTGGLISAGYLAFYVEQPWRILSTLALSLVVYGLTKLIGRLVILYGRRRFMLTVILGLLLGWLYESCSYYISGISQDLRVVGYIVPGLLANDMCKQGIWRTVLMVLLCALVIRLILTAGIHL</sequence>
<organism evidence="2 3">
    <name type="scientific">Candidatus Pullichristensenella stercorigallinarum</name>
    <dbReference type="NCBI Taxonomy" id="2840909"/>
    <lineage>
        <taxon>Bacteria</taxon>
        <taxon>Bacillati</taxon>
        <taxon>Bacillota</taxon>
        <taxon>Clostridia</taxon>
        <taxon>Candidatus Pullichristensenella</taxon>
    </lineage>
</organism>
<feature type="transmembrane region" description="Helical" evidence="1">
    <location>
        <begin position="41"/>
        <end position="60"/>
    </location>
</feature>
<dbReference type="NCBIfam" id="TIGR04011">
    <property type="entry name" value="poly_gGlu_PgsC"/>
    <property type="match status" value="1"/>
</dbReference>
<reference evidence="2" key="1">
    <citation type="submission" date="2020-10" db="EMBL/GenBank/DDBJ databases">
        <authorList>
            <person name="Gilroy R."/>
        </authorList>
    </citation>
    <scope>NUCLEOTIDE SEQUENCE</scope>
    <source>
        <strain evidence="2">ChiSjej6B24-2974</strain>
    </source>
</reference>
<reference evidence="2" key="2">
    <citation type="journal article" date="2021" name="PeerJ">
        <title>Extensive microbial diversity within the chicken gut microbiome revealed by metagenomics and culture.</title>
        <authorList>
            <person name="Gilroy R."/>
            <person name="Ravi A."/>
            <person name="Getino M."/>
            <person name="Pursley I."/>
            <person name="Horton D.L."/>
            <person name="Alikhan N.F."/>
            <person name="Baker D."/>
            <person name="Gharbi K."/>
            <person name="Hall N."/>
            <person name="Watson M."/>
            <person name="Adriaenssens E.M."/>
            <person name="Foster-Nyarko E."/>
            <person name="Jarju S."/>
            <person name="Secka A."/>
            <person name="Antonio M."/>
            <person name="Oren A."/>
            <person name="Chaudhuri R.R."/>
            <person name="La Ragione R."/>
            <person name="Hildebrand F."/>
            <person name="Pallen M.J."/>
        </authorList>
    </citation>
    <scope>NUCLEOTIDE SEQUENCE</scope>
    <source>
        <strain evidence="2">ChiSjej6B24-2974</strain>
    </source>
</reference>
<accession>A0A9D1CXA1</accession>
<dbReference type="GO" id="GO:0045227">
    <property type="term" value="P:capsule polysaccharide biosynthetic process"/>
    <property type="evidence" value="ECO:0007669"/>
    <property type="project" value="InterPro"/>
</dbReference>
<evidence type="ECO:0000256" key="1">
    <source>
        <dbReference type="SAM" id="Phobius"/>
    </source>
</evidence>
<feature type="transmembrane region" description="Helical" evidence="1">
    <location>
        <begin position="119"/>
        <end position="138"/>
    </location>
</feature>
<dbReference type="Proteomes" id="UP000824260">
    <property type="component" value="Unassembled WGS sequence"/>
</dbReference>